<evidence type="ECO:0000259" key="2">
    <source>
        <dbReference type="Pfam" id="PF08241"/>
    </source>
</evidence>
<keyword evidence="4" id="KW-1185">Reference proteome</keyword>
<dbReference type="RefSeq" id="WP_253774284.1">
    <property type="nucleotide sequence ID" value="NZ_JAMTCK010000010.1"/>
</dbReference>
<comment type="caution">
    <text evidence="3">The sequence shown here is derived from an EMBL/GenBank/DDBJ whole genome shotgun (WGS) entry which is preliminary data.</text>
</comment>
<dbReference type="Proteomes" id="UP001206128">
    <property type="component" value="Unassembled WGS sequence"/>
</dbReference>
<evidence type="ECO:0000256" key="1">
    <source>
        <dbReference type="ARBA" id="ARBA00022679"/>
    </source>
</evidence>
<evidence type="ECO:0000313" key="4">
    <source>
        <dbReference type="Proteomes" id="UP001206128"/>
    </source>
</evidence>
<dbReference type="InterPro" id="IPR013216">
    <property type="entry name" value="Methyltransf_11"/>
</dbReference>
<keyword evidence="3" id="KW-0489">Methyltransferase</keyword>
<dbReference type="Gene3D" id="3.40.50.150">
    <property type="entry name" value="Vaccinia Virus protein VP39"/>
    <property type="match status" value="1"/>
</dbReference>
<proteinExistence type="predicted"/>
<dbReference type="GO" id="GO:0032259">
    <property type="term" value="P:methylation"/>
    <property type="evidence" value="ECO:0007669"/>
    <property type="project" value="UniProtKB-KW"/>
</dbReference>
<dbReference type="CDD" id="cd02440">
    <property type="entry name" value="AdoMet_MTases"/>
    <property type="match status" value="1"/>
</dbReference>
<dbReference type="InterPro" id="IPR050447">
    <property type="entry name" value="Erg6_SMT_methyltransf"/>
</dbReference>
<name>A0AAE3GHE4_9PSEU</name>
<dbReference type="GO" id="GO:0008757">
    <property type="term" value="F:S-adenosylmethionine-dependent methyltransferase activity"/>
    <property type="evidence" value="ECO:0007669"/>
    <property type="project" value="InterPro"/>
</dbReference>
<dbReference type="SUPFAM" id="SSF53335">
    <property type="entry name" value="S-adenosyl-L-methionine-dependent methyltransferases"/>
    <property type="match status" value="1"/>
</dbReference>
<dbReference type="Pfam" id="PF08241">
    <property type="entry name" value="Methyltransf_11"/>
    <property type="match status" value="1"/>
</dbReference>
<gene>
    <name evidence="3" type="ORF">LX83_004288</name>
</gene>
<evidence type="ECO:0000313" key="3">
    <source>
        <dbReference type="EMBL" id="MCP2167415.1"/>
    </source>
</evidence>
<dbReference type="PANTHER" id="PTHR44068">
    <property type="entry name" value="ZGC:194242"/>
    <property type="match status" value="1"/>
</dbReference>
<keyword evidence="1" id="KW-0808">Transferase</keyword>
<reference evidence="3" key="1">
    <citation type="submission" date="2022-06" db="EMBL/GenBank/DDBJ databases">
        <title>Genomic Encyclopedia of Archaeal and Bacterial Type Strains, Phase II (KMG-II): from individual species to whole genera.</title>
        <authorList>
            <person name="Goeker M."/>
        </authorList>
    </citation>
    <scope>NUCLEOTIDE SEQUENCE</scope>
    <source>
        <strain evidence="3">DSM 43935</strain>
    </source>
</reference>
<feature type="domain" description="Methyltransferase type 11" evidence="2">
    <location>
        <begin position="99"/>
        <end position="194"/>
    </location>
</feature>
<dbReference type="AlphaFoldDB" id="A0AAE3GHE4"/>
<protein>
    <submittedName>
        <fullName evidence="3">Methyltransferase domain-containing protein</fullName>
    </submittedName>
</protein>
<organism evidence="3 4">
    <name type="scientific">Goodfellowiella coeruleoviolacea</name>
    <dbReference type="NCBI Taxonomy" id="334858"/>
    <lineage>
        <taxon>Bacteria</taxon>
        <taxon>Bacillati</taxon>
        <taxon>Actinomycetota</taxon>
        <taxon>Actinomycetes</taxon>
        <taxon>Pseudonocardiales</taxon>
        <taxon>Pseudonocardiaceae</taxon>
        <taxon>Goodfellowiella</taxon>
    </lineage>
</organism>
<dbReference type="PANTHER" id="PTHR44068:SF11">
    <property type="entry name" value="GERANYL DIPHOSPHATE 2-C-METHYLTRANSFERASE"/>
    <property type="match status" value="1"/>
</dbReference>
<sequence length="311" mass="34508">MSEVIDRLIVADTGAGHSSQEATEAKRVVSTVYNMLATSWDLVQMWNWGYDDPKLHQEIEEIIPGYNRFGSDGLCEQLYYYTLRQVPRKLSDYRGKRVLEVGSGIGGGLNFLSRVLDGAELRGVDLSKTAVARANARHARGKTLSYTVGDAEDIPFDDGSFDVVINLESCHNYPHLDRFLAEVARVLKPGGHFSMVDLFNDLHTVNFNQAKSTNTQLEWLSETDISPQVSKAVRQRMAPGSHLRETFAKQKAPLLHRIIGEPCWTAAFGALFTGDASTSAVAKFARKIGGLSSLDKAPIRSYRHYLATRVS</sequence>
<dbReference type="InterPro" id="IPR029063">
    <property type="entry name" value="SAM-dependent_MTases_sf"/>
</dbReference>
<accession>A0AAE3GHE4</accession>
<dbReference type="EMBL" id="JAMTCK010000010">
    <property type="protein sequence ID" value="MCP2167415.1"/>
    <property type="molecule type" value="Genomic_DNA"/>
</dbReference>